<evidence type="ECO:0000256" key="6">
    <source>
        <dbReference type="ARBA" id="ARBA00061544"/>
    </source>
</evidence>
<evidence type="ECO:0000256" key="1">
    <source>
        <dbReference type="ARBA" id="ARBA00004496"/>
    </source>
</evidence>
<keyword evidence="12" id="KW-1185">Reference proteome</keyword>
<evidence type="ECO:0000256" key="3">
    <source>
        <dbReference type="ARBA" id="ARBA00022553"/>
    </source>
</evidence>
<dbReference type="EMBL" id="AHAT01021253">
    <property type="status" value="NOT_ANNOTATED_CDS"/>
    <property type="molecule type" value="Genomic_DNA"/>
</dbReference>
<dbReference type="HOGENOM" id="CLU_004815_0_0_1"/>
<evidence type="ECO:0000256" key="8">
    <source>
        <dbReference type="SAM" id="MobiDB-lite"/>
    </source>
</evidence>
<feature type="region of interest" description="Disordered" evidence="8">
    <location>
        <begin position="805"/>
        <end position="832"/>
    </location>
</feature>
<evidence type="ECO:0000256" key="2">
    <source>
        <dbReference type="ARBA" id="ARBA00022490"/>
    </source>
</evidence>
<reference evidence="11" key="3">
    <citation type="submission" date="2025-09" db="UniProtKB">
        <authorList>
            <consortium name="Ensembl"/>
        </authorList>
    </citation>
    <scope>IDENTIFICATION</scope>
</reference>
<evidence type="ECO:0000256" key="5">
    <source>
        <dbReference type="ARBA" id="ARBA00056900"/>
    </source>
</evidence>
<dbReference type="OMA" id="PHPKKPW"/>
<protein>
    <recommendedName>
        <fullName evidence="7">TELO2-interacting protein 1 homolog</fullName>
    </recommendedName>
</protein>
<organism evidence="11 12">
    <name type="scientific">Lepisosteus oculatus</name>
    <name type="common">Spotted gar</name>
    <dbReference type="NCBI Taxonomy" id="7918"/>
    <lineage>
        <taxon>Eukaryota</taxon>
        <taxon>Metazoa</taxon>
        <taxon>Chordata</taxon>
        <taxon>Craniata</taxon>
        <taxon>Vertebrata</taxon>
        <taxon>Euteleostomi</taxon>
        <taxon>Actinopterygii</taxon>
        <taxon>Neopterygii</taxon>
        <taxon>Holostei</taxon>
        <taxon>Semionotiformes</taxon>
        <taxon>Lepisosteidae</taxon>
        <taxon>Lepisosteus</taxon>
    </lineage>
</organism>
<comment type="subcellular location">
    <subcellularLocation>
        <location evidence="1">Cytoplasm</location>
    </subcellularLocation>
</comment>
<dbReference type="SUPFAM" id="SSF48371">
    <property type="entry name" value="ARM repeat"/>
    <property type="match status" value="1"/>
</dbReference>
<dbReference type="CTD" id="9675"/>
<dbReference type="Bgee" id="ENSLOCG00000001130">
    <property type="expression patterns" value="Expressed in testis and 13 other cell types or tissues"/>
</dbReference>
<evidence type="ECO:0000313" key="11">
    <source>
        <dbReference type="Ensembl" id="ENSLOCP00000001274.1"/>
    </source>
</evidence>
<evidence type="ECO:0000313" key="12">
    <source>
        <dbReference type="Proteomes" id="UP000018468"/>
    </source>
</evidence>
<dbReference type="InterPro" id="IPR016024">
    <property type="entry name" value="ARM-type_fold"/>
</dbReference>
<feature type="domain" description="TTI1 N-terminal TPR" evidence="9">
    <location>
        <begin position="11"/>
        <end position="344"/>
    </location>
</feature>
<dbReference type="FunFam" id="1.25.10.10:FF:000240">
    <property type="entry name" value="TELO2-interacting protein 1 homolog"/>
    <property type="match status" value="1"/>
</dbReference>
<dbReference type="AlphaFoldDB" id="W5LYR7"/>
<dbReference type="InterPro" id="IPR016441">
    <property type="entry name" value="Tti1"/>
</dbReference>
<dbReference type="STRING" id="7918.ENSLOCP00000001274"/>
<keyword evidence="3" id="KW-0597">Phosphoprotein</keyword>
<comment type="function">
    <text evidence="5">Regulator of the DNA damage response (DDR). Part of the TTT complex that is required to stabilize protein levels of the phosphatidylinositol 3-kinase-related protein kinase (PIKK) family proteins. The TTT complex is involved in the cellular resistance to DNA damage stresses, like ionizing radiation (IR), ultraviolet (UV) and mitomycin C (MMC). Together with the TTT complex and HSP90 may participate in the proper folding of newly synthesized PIKKs. Promotes assembly, stabilizes and maintains the activity of mTORC1 and mTORC2 complexes, which regulate cell growth and survival in response to nutrient and hormonal signals.</text>
</comment>
<reference evidence="12" key="1">
    <citation type="submission" date="2011-12" db="EMBL/GenBank/DDBJ databases">
        <title>The Draft Genome of Lepisosteus oculatus.</title>
        <authorList>
            <consortium name="The Broad Institute Genome Assembly &amp; Analysis Group"/>
            <consortium name="Computational R&amp;D Group"/>
            <consortium name="and Sequencing Platform"/>
            <person name="Di Palma F."/>
            <person name="Alfoldi J."/>
            <person name="Johnson J."/>
            <person name="Berlin A."/>
            <person name="Gnerre S."/>
            <person name="Jaffe D."/>
            <person name="MacCallum I."/>
            <person name="Young S."/>
            <person name="Walker B.J."/>
            <person name="Lander E.S."/>
            <person name="Lindblad-Toh K."/>
        </authorList>
    </citation>
    <scope>NUCLEOTIDE SEQUENCE [LARGE SCALE GENOMIC DNA]</scope>
</reference>
<comment type="similarity">
    <text evidence="6">Belongs to the tti1 family.</text>
</comment>
<dbReference type="Gene3D" id="1.25.10.10">
    <property type="entry name" value="Leucine-rich Repeat Variant"/>
    <property type="match status" value="2"/>
</dbReference>
<dbReference type="Ensembl" id="ENSLOCT00000001278.1">
    <property type="protein sequence ID" value="ENSLOCP00000001274.1"/>
    <property type="gene ID" value="ENSLOCG00000001130.1"/>
</dbReference>
<keyword evidence="2" id="KW-0963">Cytoplasm</keyword>
<evidence type="ECO:0000256" key="7">
    <source>
        <dbReference type="ARBA" id="ARBA00071526"/>
    </source>
</evidence>
<feature type="compositionally biased region" description="Acidic residues" evidence="8">
    <location>
        <begin position="808"/>
        <end position="817"/>
    </location>
</feature>
<dbReference type="PANTHER" id="PTHR18460:SF3">
    <property type="entry name" value="TELO2-INTERACTING PROTEIN 1 HOMOLOG"/>
    <property type="match status" value="1"/>
</dbReference>
<dbReference type="KEGG" id="loc:102693916"/>
<dbReference type="Pfam" id="PF21547">
    <property type="entry name" value="TTI1"/>
    <property type="match status" value="1"/>
</dbReference>
<name>W5LYR7_LEPOC</name>
<dbReference type="GeneTree" id="ENSGT00390000009748"/>
<reference evidence="11" key="2">
    <citation type="submission" date="2025-08" db="UniProtKB">
        <authorList>
            <consortium name="Ensembl"/>
        </authorList>
    </citation>
    <scope>IDENTIFICATION</scope>
</reference>
<dbReference type="InterPro" id="IPR052587">
    <property type="entry name" value="TELO2-interacting_protein_1"/>
</dbReference>
<dbReference type="Pfam" id="PF24176">
    <property type="entry name" value="TPR_TTI1_2nd"/>
    <property type="match status" value="1"/>
</dbReference>
<keyword evidence="4" id="KW-0832">Ubl conjugation</keyword>
<dbReference type="Pfam" id="PF24181">
    <property type="entry name" value="TPR_TTI1_C"/>
    <property type="match status" value="1"/>
</dbReference>
<evidence type="ECO:0000259" key="10">
    <source>
        <dbReference type="Pfam" id="PF24181"/>
    </source>
</evidence>
<dbReference type="OrthoDB" id="49511at2759"/>
<dbReference type="InterPro" id="IPR011989">
    <property type="entry name" value="ARM-like"/>
</dbReference>
<dbReference type="InterPro" id="IPR057566">
    <property type="entry name" value="TPR_TTI1_N"/>
</dbReference>
<evidence type="ECO:0000256" key="4">
    <source>
        <dbReference type="ARBA" id="ARBA00022843"/>
    </source>
</evidence>
<dbReference type="PIRSF" id="PIRSF005250">
    <property type="entry name" value="UCP005250"/>
    <property type="match status" value="1"/>
</dbReference>
<dbReference type="eggNOG" id="KOG4524">
    <property type="taxonomic scope" value="Eukaryota"/>
</dbReference>
<dbReference type="GO" id="GO:0005737">
    <property type="term" value="C:cytoplasm"/>
    <property type="evidence" value="ECO:0000318"/>
    <property type="project" value="GO_Central"/>
</dbReference>
<feature type="domain" description="TTI1 C-terminal TPR" evidence="10">
    <location>
        <begin position="752"/>
        <end position="1026"/>
    </location>
</feature>
<dbReference type="FunCoup" id="W5LYR7">
    <property type="interactions" value="1485"/>
</dbReference>
<proteinExistence type="inferred from homology"/>
<dbReference type="PANTHER" id="PTHR18460">
    <property type="entry name" value="TEL2 INTERACTING PROTEIN 1 TTI1 FAMILY MEMBER"/>
    <property type="match status" value="1"/>
</dbReference>
<dbReference type="FunFam" id="1.25.10.10:FF:000229">
    <property type="entry name" value="TELO2-interacting protein 1 homolog"/>
    <property type="match status" value="1"/>
</dbReference>
<dbReference type="InParanoid" id="W5LYR7"/>
<dbReference type="Proteomes" id="UP000018468">
    <property type="component" value="Linkage group LG18"/>
</dbReference>
<dbReference type="Pfam" id="PF24173">
    <property type="entry name" value="TPR_TTI1_N"/>
    <property type="match status" value="1"/>
</dbReference>
<evidence type="ECO:0000259" key="9">
    <source>
        <dbReference type="Pfam" id="PF24173"/>
    </source>
</evidence>
<dbReference type="InterPro" id="IPR049362">
    <property type="entry name" value="TTI1_rpt"/>
</dbReference>
<dbReference type="InterPro" id="IPR057567">
    <property type="entry name" value="TPR_TTI1_C"/>
</dbReference>
<dbReference type="GeneID" id="102693916"/>
<sequence>MALIDDPKAAFAALRPVCVPLMREQTVGNVERLRGQLRGVSDAALQQLQEYVLFPLRFILKSPGSKKESLIHAVVECVGYVLANTCVQSWDLLRAVFSELCLCLCSPTNPGKPAPVSEELKMAVLKSLDALLHAAYGDIFLQLYQPAMLPGVGLAISLLLELGEREKARNVQAAALKCLQVLLLQCDCPEGHVSMTQDEKRILGSTFASFLPGITVSLSRVVTGDVKQGHAVTVSAMRIWYKTVGLVMADDQFSRTNDIEKPAVELGRAAELVVQVNEEWAKDTSAKLAILLKKIIACTSAHQHWKVRLELAEFANHLLSSCHSYLGDCIGLLLEALVGLVNDDNTTVQERCNEALHGIAQRNLTEQNRTLTDVLSENLHSLATVLPRLMRTSDDRHKIFTLNVFLGYLKMLGPRVRVVLNSAAHLQRVSKALMQVLELDVTDVHIVEGRSSQDVEELESRPYETQTQRKYFQCFTDVKIFTLLRQICRSLGYYGDLYLLVDHFIDLYRESSIYRKQAALVLNEVIAGAAGIDMEEIQKQNLTNQEDVKAAVTSIIEEYISPSNWYLATNKEESQKGENNLFGQSHMLSITNEAQGDCLQFSSVNKVLTVHQMNSNIWQICIQLEGIGCFAVAMGIEFRLLLLTTLYPVLEKAGDATLLISQSALGAMRDFCSACRYDSLKDLISENSDYLVNDISLNLQRLSQHPHATCVLSVIFSHSDINLLPLVEDIIQDVLMALDYSYNERALMFCTVLLSLMKAIARWFPAKGEGEHTGPASEKEAADRNDVFDARQFLLDYRRQKELAEGNAGEEEADMEDKEPAPPAPEPEVDLEPDGKAVLPPHIAIAKEVMERCIHLLSDPSLQLRLKVLDVLELSVGVLRSREQELLPMAHRVWPPLLRRLTGDDPLAVLRAFKVLCTLGESCGDFLRSRVSREVLPQVTGSLVKQAPVSAKAGPIYTHTLAYKLQLAVLEGLGALCLRLDLGDADLAAVCEACLPYLSCRQPPKLQEACLSVFRHLIQIDPDALWFALNELHCPHVYEPEYPELHAVRLTGMGRPRNEFTDNIVKLLAQMQ</sequence>
<accession>W5LYR7</accession>